<gene>
    <name evidence="6" type="ORF">QSV35_04900</name>
</gene>
<feature type="domain" description="PIN" evidence="5">
    <location>
        <begin position="7"/>
        <end position="114"/>
    </location>
</feature>
<evidence type="ECO:0000256" key="3">
    <source>
        <dbReference type="ARBA" id="ARBA00022801"/>
    </source>
</evidence>
<dbReference type="Proteomes" id="UP001235064">
    <property type="component" value="Unassembled WGS sequence"/>
</dbReference>
<accession>A0ABT7MW42</accession>
<keyword evidence="2" id="KW-0479">Metal-binding</keyword>
<proteinExistence type="predicted"/>
<evidence type="ECO:0000313" key="7">
    <source>
        <dbReference type="Proteomes" id="UP001235064"/>
    </source>
</evidence>
<evidence type="ECO:0000256" key="2">
    <source>
        <dbReference type="ARBA" id="ARBA00022723"/>
    </source>
</evidence>
<evidence type="ECO:0000259" key="5">
    <source>
        <dbReference type="Pfam" id="PF13470"/>
    </source>
</evidence>
<name>A0ABT7MW42_9MICO</name>
<dbReference type="RefSeq" id="WP_286287258.1">
    <property type="nucleotide sequence ID" value="NZ_JASXSZ010000001.1"/>
</dbReference>
<evidence type="ECO:0000256" key="1">
    <source>
        <dbReference type="ARBA" id="ARBA00022722"/>
    </source>
</evidence>
<dbReference type="Pfam" id="PF13470">
    <property type="entry name" value="PIN_3"/>
    <property type="match status" value="1"/>
</dbReference>
<keyword evidence="4" id="KW-0460">Magnesium</keyword>
<comment type="caution">
    <text evidence="6">The sequence shown here is derived from an EMBL/GenBank/DDBJ whole genome shotgun (WGS) entry which is preliminary data.</text>
</comment>
<dbReference type="EMBL" id="JASXSZ010000001">
    <property type="protein sequence ID" value="MDL9978659.1"/>
    <property type="molecule type" value="Genomic_DNA"/>
</dbReference>
<evidence type="ECO:0000313" key="6">
    <source>
        <dbReference type="EMBL" id="MDL9978659.1"/>
    </source>
</evidence>
<organism evidence="6 7">
    <name type="scientific">Microbacterium candidum</name>
    <dbReference type="NCBI Taxonomy" id="3041922"/>
    <lineage>
        <taxon>Bacteria</taxon>
        <taxon>Bacillati</taxon>
        <taxon>Actinomycetota</taxon>
        <taxon>Actinomycetes</taxon>
        <taxon>Micrococcales</taxon>
        <taxon>Microbacteriaceae</taxon>
        <taxon>Microbacterium</taxon>
    </lineage>
</organism>
<sequence>MARQQRVFIDTSELFPFTIMDVLLTLSEDFLFTWVWTDELLDEWEHVIVREGIRTPESAHSVTDAVRAHFGRYRIDPGLYRDKVTDDLSPDPGDRLHAAACVYGDVDVLLTRNLKHFQAPAIGQAGVQVMTSDSFLSTLLTRRRVAVIESFTRAALSKKNPPVTPVQLAAGSPPRAPHDSLNDFGLTSCSETQGPTCSRSPIATNLAGEARNPRTSASHIEPIQIQRAHPVTRSGTSRRAAGLEKPRRLVRAYVASRDGAALQSCAGTS</sequence>
<reference evidence="6 7" key="1">
    <citation type="submission" date="2023-06" db="EMBL/GenBank/DDBJ databases">
        <title>Microbacterium sp. nov., isolated from a waste landfill.</title>
        <authorList>
            <person name="Wen W."/>
        </authorList>
    </citation>
    <scope>NUCLEOTIDE SEQUENCE [LARGE SCALE GENOMIC DNA]</scope>
    <source>
        <strain evidence="6 7">ASV49</strain>
    </source>
</reference>
<keyword evidence="3" id="KW-0378">Hydrolase</keyword>
<keyword evidence="1" id="KW-0540">Nuclease</keyword>
<evidence type="ECO:0000256" key="4">
    <source>
        <dbReference type="ARBA" id="ARBA00022842"/>
    </source>
</evidence>
<dbReference type="InterPro" id="IPR002716">
    <property type="entry name" value="PIN_dom"/>
</dbReference>
<keyword evidence="7" id="KW-1185">Reference proteome</keyword>
<protein>
    <submittedName>
        <fullName evidence="6">PIN domain-containing protein</fullName>
    </submittedName>
</protein>